<reference evidence="3" key="1">
    <citation type="submission" date="2022-11" db="EMBL/GenBank/DDBJ databases">
        <title>Chromosome-level genome of Pogonophryne albipinna.</title>
        <authorList>
            <person name="Jo E."/>
        </authorList>
    </citation>
    <scope>NUCLEOTIDE SEQUENCE</scope>
    <source>
        <strain evidence="3">SGF0006</strain>
        <tissue evidence="3">Muscle</tissue>
    </source>
</reference>
<organism evidence="3 4">
    <name type="scientific">Pogonophryne albipinna</name>
    <dbReference type="NCBI Taxonomy" id="1090488"/>
    <lineage>
        <taxon>Eukaryota</taxon>
        <taxon>Metazoa</taxon>
        <taxon>Chordata</taxon>
        <taxon>Craniata</taxon>
        <taxon>Vertebrata</taxon>
        <taxon>Euteleostomi</taxon>
        <taxon>Actinopterygii</taxon>
        <taxon>Neopterygii</taxon>
        <taxon>Teleostei</taxon>
        <taxon>Neoteleostei</taxon>
        <taxon>Acanthomorphata</taxon>
        <taxon>Eupercaria</taxon>
        <taxon>Perciformes</taxon>
        <taxon>Notothenioidei</taxon>
        <taxon>Pogonophryne</taxon>
    </lineage>
</organism>
<sequence length="107" mass="12180">MTTLAKLLLALFILELFQPCQTLRGGNNLALSYTRDALLALRAVGSFPPPNLPEDIRSTAPRRRLRRRERRGGHHGGHLPSMILSNVRSLRRKMEELRINATACFEY</sequence>
<evidence type="ECO:0000313" key="4">
    <source>
        <dbReference type="Proteomes" id="UP001219934"/>
    </source>
</evidence>
<dbReference type="EMBL" id="JAPTMU010000018">
    <property type="protein sequence ID" value="KAJ4928055.1"/>
    <property type="molecule type" value="Genomic_DNA"/>
</dbReference>
<evidence type="ECO:0000256" key="1">
    <source>
        <dbReference type="SAM" id="MobiDB-lite"/>
    </source>
</evidence>
<accession>A0AAD6AM74</accession>
<gene>
    <name evidence="3" type="ORF">JOQ06_015854</name>
</gene>
<dbReference type="AlphaFoldDB" id="A0AAD6AM74"/>
<evidence type="ECO:0000256" key="2">
    <source>
        <dbReference type="SAM" id="SignalP"/>
    </source>
</evidence>
<name>A0AAD6AM74_9TELE</name>
<feature type="signal peptide" evidence="2">
    <location>
        <begin position="1"/>
        <end position="22"/>
    </location>
</feature>
<feature type="compositionally biased region" description="Basic residues" evidence="1">
    <location>
        <begin position="60"/>
        <end position="77"/>
    </location>
</feature>
<evidence type="ECO:0000313" key="3">
    <source>
        <dbReference type="EMBL" id="KAJ4928055.1"/>
    </source>
</evidence>
<keyword evidence="2" id="KW-0732">Signal</keyword>
<feature type="region of interest" description="Disordered" evidence="1">
    <location>
        <begin position="52"/>
        <end position="79"/>
    </location>
</feature>
<keyword evidence="4" id="KW-1185">Reference proteome</keyword>
<proteinExistence type="predicted"/>
<feature type="non-terminal residue" evidence="3">
    <location>
        <position position="107"/>
    </location>
</feature>
<feature type="chain" id="PRO_5041926062" evidence="2">
    <location>
        <begin position="23"/>
        <end position="107"/>
    </location>
</feature>
<protein>
    <submittedName>
        <fullName evidence="3">Uncharacterized protein</fullName>
    </submittedName>
</protein>
<comment type="caution">
    <text evidence="3">The sequence shown here is derived from an EMBL/GenBank/DDBJ whole genome shotgun (WGS) entry which is preliminary data.</text>
</comment>
<dbReference type="Proteomes" id="UP001219934">
    <property type="component" value="Unassembled WGS sequence"/>
</dbReference>